<dbReference type="Pfam" id="PF07221">
    <property type="entry name" value="GlcNAc_2-epim"/>
    <property type="match status" value="1"/>
</dbReference>
<dbReference type="InterPro" id="IPR005835">
    <property type="entry name" value="NTP_transferase_dom"/>
</dbReference>
<dbReference type="InterPro" id="IPR008928">
    <property type="entry name" value="6-hairpin_glycosidase_sf"/>
</dbReference>
<dbReference type="InterPro" id="IPR049577">
    <property type="entry name" value="GMPP_N"/>
</dbReference>
<dbReference type="GO" id="GO:0016853">
    <property type="term" value="F:isomerase activity"/>
    <property type="evidence" value="ECO:0007669"/>
    <property type="project" value="UniProtKB-KW"/>
</dbReference>
<dbReference type="SUPFAM" id="SSF53448">
    <property type="entry name" value="Nucleotide-diphospho-sugar transferases"/>
    <property type="match status" value="1"/>
</dbReference>
<dbReference type="Gene3D" id="1.50.10.10">
    <property type="match status" value="1"/>
</dbReference>
<dbReference type="PANTHER" id="PTHR46390:SF1">
    <property type="entry name" value="MANNOSE-1-PHOSPHATE GUANYLYLTRANSFERASE"/>
    <property type="match status" value="1"/>
</dbReference>
<dbReference type="EMBL" id="CP073078">
    <property type="protein sequence ID" value="QUD89103.1"/>
    <property type="molecule type" value="Genomic_DNA"/>
</dbReference>
<dbReference type="GO" id="GO:0004475">
    <property type="term" value="F:mannose-1-phosphate guanylyltransferase (GTP) activity"/>
    <property type="evidence" value="ECO:0007669"/>
    <property type="project" value="InterPro"/>
</dbReference>
<dbReference type="SUPFAM" id="SSF48208">
    <property type="entry name" value="Six-hairpin glycosidases"/>
    <property type="match status" value="1"/>
</dbReference>
<evidence type="ECO:0000313" key="4">
    <source>
        <dbReference type="EMBL" id="QUD89103.1"/>
    </source>
</evidence>
<dbReference type="InterPro" id="IPR012341">
    <property type="entry name" value="6hp_glycosidase-like_sf"/>
</dbReference>
<dbReference type="AlphaFoldDB" id="A0A975IVQ8"/>
<evidence type="ECO:0000256" key="2">
    <source>
        <dbReference type="ARBA" id="ARBA00023235"/>
    </source>
</evidence>
<comment type="similarity">
    <text evidence="1">Belongs to the N-acylglucosamine 2-epimerase family.</text>
</comment>
<dbReference type="GO" id="GO:0005975">
    <property type="term" value="P:carbohydrate metabolic process"/>
    <property type="evidence" value="ECO:0007669"/>
    <property type="project" value="InterPro"/>
</dbReference>
<dbReference type="KEGG" id="caul:KCG34_04240"/>
<evidence type="ECO:0000259" key="3">
    <source>
        <dbReference type="Pfam" id="PF00483"/>
    </source>
</evidence>
<gene>
    <name evidence="4" type="ORF">KCG34_04240</name>
</gene>
<dbReference type="CDD" id="cd02509">
    <property type="entry name" value="GDP-M1P_Guanylyltransferase"/>
    <property type="match status" value="1"/>
</dbReference>
<dbReference type="Proteomes" id="UP000676409">
    <property type="component" value="Chromosome"/>
</dbReference>
<name>A0A975IVQ8_9CAUL</name>
<dbReference type="InterPro" id="IPR029044">
    <property type="entry name" value="Nucleotide-diphossugar_trans"/>
</dbReference>
<feature type="domain" description="Nucleotidyl transferase" evidence="3">
    <location>
        <begin position="5"/>
        <end position="285"/>
    </location>
</feature>
<dbReference type="InterPro" id="IPR051161">
    <property type="entry name" value="Mannose-6P_isomerase_type2"/>
</dbReference>
<dbReference type="RefSeq" id="WP_211939153.1">
    <property type="nucleotide sequence ID" value="NZ_CP073078.1"/>
</dbReference>
<sequence>MTFFPVIMCGGSGTRLWPLSRSSRPKQFIPLVGSLSPFRGTLDRVRGLEPVATPLIVAGQSHGDWLAREAQAAGAEIEVLLEPQARDSAPAVAVAAALIASRDPSGVVVILAADHHVPDAEAFRASLRLAAKAAAEGWIVTMGIDPIAPATAYGYIRPGEILAGLEPVRRNLAFVEKPDAATAETYVRQGYLWNSGNFIARADVLLAELERFEPAILESVKAALAEAESTPTGLRLGPSFTTATKKSFDYAVMEKTDRAAVLPASFAWSDLGAWDAIWSAAEKDEAGNVLPKGAIAHGATDCLVNVAGGLQVALVGVKGLAVVADDASLLVCDMAHSQGVKAAAEAAAKAATAVEPAKPDLSVWSERYDRWFRTAALPAWWALGGDHGRGGFFELVGQDGVGVAADKRSRVQTRQTFTYARAVKLGLSGPWLQAAQHGWRFFETFYRRPDGLYRSAVAADGSPVDDEAYLYDQAFALMALAALHEVDPQDGARLAAGRALLQAIQGRFAHSGGGYQEAGNRRFQSNAQMHLLEAALAWIEADGAKVWTDLANALVTLALDRLIDPDRRAVREFFSDDWSPAEGAAGRIVEPGHQFEWAWLLDRWAHMSGSEPAASAALALFKAGLEGWDASRAVAVDELDERLSVKRATARLWPQTEMLKAAILLGRDREGDPIDFAAWAEASAASLWRYLETPVVGLWRDEMSADGSFKDAPAPASSLYHLFGAVQGLIRVRAD</sequence>
<accession>A0A975IVQ8</accession>
<protein>
    <submittedName>
        <fullName evidence="4">AGE family epimerase/isomerase</fullName>
    </submittedName>
</protein>
<dbReference type="Gene3D" id="3.90.550.10">
    <property type="entry name" value="Spore Coat Polysaccharide Biosynthesis Protein SpsA, Chain A"/>
    <property type="match status" value="1"/>
</dbReference>
<reference evidence="4" key="1">
    <citation type="submission" date="2021-04" db="EMBL/GenBank/DDBJ databases">
        <title>The complete genome sequence of Caulobacter sp. S6.</title>
        <authorList>
            <person name="Tang Y."/>
            <person name="Ouyang W."/>
            <person name="Liu Q."/>
            <person name="Huang B."/>
            <person name="Guo Z."/>
            <person name="Lei P."/>
        </authorList>
    </citation>
    <scope>NUCLEOTIDE SEQUENCE</scope>
    <source>
        <strain evidence="4">S6</strain>
    </source>
</reference>
<dbReference type="PANTHER" id="PTHR46390">
    <property type="entry name" value="MANNOSE-1-PHOSPHATE GUANYLYLTRANSFERASE"/>
    <property type="match status" value="1"/>
</dbReference>
<proteinExistence type="inferred from homology"/>
<dbReference type="GO" id="GO:0009298">
    <property type="term" value="P:GDP-mannose biosynthetic process"/>
    <property type="evidence" value="ECO:0007669"/>
    <property type="project" value="TreeGrafter"/>
</dbReference>
<dbReference type="Pfam" id="PF00483">
    <property type="entry name" value="NTP_transferase"/>
    <property type="match status" value="1"/>
</dbReference>
<keyword evidence="2" id="KW-0413">Isomerase</keyword>
<organism evidence="4 5">
    <name type="scientific">Phenylobacterium montanum</name>
    <dbReference type="NCBI Taxonomy" id="2823693"/>
    <lineage>
        <taxon>Bacteria</taxon>
        <taxon>Pseudomonadati</taxon>
        <taxon>Pseudomonadota</taxon>
        <taxon>Alphaproteobacteria</taxon>
        <taxon>Caulobacterales</taxon>
        <taxon>Caulobacteraceae</taxon>
        <taxon>Phenylobacterium</taxon>
    </lineage>
</organism>
<evidence type="ECO:0000256" key="1">
    <source>
        <dbReference type="ARBA" id="ARBA00008558"/>
    </source>
</evidence>
<evidence type="ECO:0000313" key="5">
    <source>
        <dbReference type="Proteomes" id="UP000676409"/>
    </source>
</evidence>
<keyword evidence="5" id="KW-1185">Reference proteome</keyword>
<dbReference type="InterPro" id="IPR010819">
    <property type="entry name" value="AGE/CE"/>
</dbReference>
<dbReference type="SUPFAM" id="SSF159283">
    <property type="entry name" value="Guanosine diphospho-D-mannose pyrophosphorylase/mannose-6-phosphate isomerase linker domain"/>
    <property type="match status" value="1"/>
</dbReference>